<evidence type="ECO:0000313" key="2">
    <source>
        <dbReference type="Proteomes" id="UP000184368"/>
    </source>
</evidence>
<reference evidence="1 2" key="1">
    <citation type="submission" date="2016-11" db="EMBL/GenBank/DDBJ databases">
        <authorList>
            <person name="Jaros S."/>
            <person name="Januszkiewicz K."/>
            <person name="Wedrychowicz H."/>
        </authorList>
    </citation>
    <scope>NUCLEOTIDE SEQUENCE [LARGE SCALE GENOMIC DNA]</scope>
    <source>
        <strain evidence="1 2">DSM 26897</strain>
    </source>
</reference>
<keyword evidence="2" id="KW-1185">Reference proteome</keyword>
<sequence length="82" mass="9821">MAYNGKSFRRFGKRSASLYLRNRYRKRCHFVGVWRWEEWVGMASVEVGYCLDSYWRYAKGFSECMTISANKKCSVEKTGRFH</sequence>
<dbReference type="Proteomes" id="UP000184368">
    <property type="component" value="Unassembled WGS sequence"/>
</dbReference>
<name>A0A1M5A2P7_9BACT</name>
<protein>
    <submittedName>
        <fullName evidence="1">Uncharacterized protein</fullName>
    </submittedName>
</protein>
<dbReference type="EMBL" id="FQUO01000006">
    <property type="protein sequence ID" value="SHF24600.1"/>
    <property type="molecule type" value="Genomic_DNA"/>
</dbReference>
<evidence type="ECO:0000313" key="1">
    <source>
        <dbReference type="EMBL" id="SHF24600.1"/>
    </source>
</evidence>
<proteinExistence type="predicted"/>
<dbReference type="AlphaFoldDB" id="A0A1M5A2P7"/>
<organism evidence="1 2">
    <name type="scientific">Cnuella takakiae</name>
    <dbReference type="NCBI Taxonomy" id="1302690"/>
    <lineage>
        <taxon>Bacteria</taxon>
        <taxon>Pseudomonadati</taxon>
        <taxon>Bacteroidota</taxon>
        <taxon>Chitinophagia</taxon>
        <taxon>Chitinophagales</taxon>
        <taxon>Chitinophagaceae</taxon>
        <taxon>Cnuella</taxon>
    </lineage>
</organism>
<accession>A0A1M5A2P7</accession>
<gene>
    <name evidence="1" type="ORF">SAMN05444008_10692</name>
</gene>